<reference evidence="2 3" key="1">
    <citation type="submission" date="2024-07" db="EMBL/GenBank/DDBJ databases">
        <title>Section-level genome sequencing and comparative genomics of Aspergillus sections Usti and Cavernicolus.</title>
        <authorList>
            <consortium name="Lawrence Berkeley National Laboratory"/>
            <person name="Nybo J.L."/>
            <person name="Vesth T.C."/>
            <person name="Theobald S."/>
            <person name="Frisvad J.C."/>
            <person name="Larsen T.O."/>
            <person name="Kjaerboelling I."/>
            <person name="Rothschild-Mancinelli K."/>
            <person name="Lyhne E.K."/>
            <person name="Kogle M.E."/>
            <person name="Barry K."/>
            <person name="Clum A."/>
            <person name="Na H."/>
            <person name="Ledsgaard L."/>
            <person name="Lin J."/>
            <person name="Lipzen A."/>
            <person name="Kuo A."/>
            <person name="Riley R."/>
            <person name="Mondo S."/>
            <person name="Labutti K."/>
            <person name="Haridas S."/>
            <person name="Pangalinan J."/>
            <person name="Salamov A.A."/>
            <person name="Simmons B.A."/>
            <person name="Magnuson J.K."/>
            <person name="Chen J."/>
            <person name="Drula E."/>
            <person name="Henrissat B."/>
            <person name="Wiebenga A."/>
            <person name="Lubbers R.J."/>
            <person name="Gomes A.C."/>
            <person name="Makela M.R."/>
            <person name="Stajich J."/>
            <person name="Grigoriev I.V."/>
            <person name="Mortensen U.H."/>
            <person name="De Vries R.P."/>
            <person name="Baker S.E."/>
            <person name="Andersen M.R."/>
        </authorList>
    </citation>
    <scope>NUCLEOTIDE SEQUENCE [LARGE SCALE GENOMIC DNA]</scope>
    <source>
        <strain evidence="2 3">CBS 209.92</strain>
    </source>
</reference>
<dbReference type="Proteomes" id="UP001610563">
    <property type="component" value="Unassembled WGS sequence"/>
</dbReference>
<accession>A0ABR4G2Y4</accession>
<dbReference type="EMBL" id="JBFTWV010000058">
    <property type="protein sequence ID" value="KAL2793382.1"/>
    <property type="molecule type" value="Genomic_DNA"/>
</dbReference>
<organism evidence="2 3">
    <name type="scientific">Aspergillus keveii</name>
    <dbReference type="NCBI Taxonomy" id="714993"/>
    <lineage>
        <taxon>Eukaryota</taxon>
        <taxon>Fungi</taxon>
        <taxon>Dikarya</taxon>
        <taxon>Ascomycota</taxon>
        <taxon>Pezizomycotina</taxon>
        <taxon>Eurotiomycetes</taxon>
        <taxon>Eurotiomycetidae</taxon>
        <taxon>Eurotiales</taxon>
        <taxon>Aspergillaceae</taxon>
        <taxon>Aspergillus</taxon>
        <taxon>Aspergillus subgen. Nidulantes</taxon>
    </lineage>
</organism>
<comment type="caution">
    <text evidence="2">The sequence shown here is derived from an EMBL/GenBank/DDBJ whole genome shotgun (WGS) entry which is preliminary data.</text>
</comment>
<evidence type="ECO:0008006" key="4">
    <source>
        <dbReference type="Google" id="ProtNLM"/>
    </source>
</evidence>
<evidence type="ECO:0000313" key="2">
    <source>
        <dbReference type="EMBL" id="KAL2793382.1"/>
    </source>
</evidence>
<keyword evidence="3" id="KW-1185">Reference proteome</keyword>
<gene>
    <name evidence="2" type="ORF">BJX66DRAFT_338842</name>
</gene>
<proteinExistence type="predicted"/>
<name>A0ABR4G2Y4_9EURO</name>
<feature type="region of interest" description="Disordered" evidence="1">
    <location>
        <begin position="282"/>
        <end position="301"/>
    </location>
</feature>
<protein>
    <recommendedName>
        <fullName evidence="4">HNH nuclease domain-containing protein</fullName>
    </recommendedName>
</protein>
<feature type="compositionally biased region" description="Basic and acidic residues" evidence="1">
    <location>
        <begin position="283"/>
        <end position="301"/>
    </location>
</feature>
<evidence type="ECO:0000313" key="3">
    <source>
        <dbReference type="Proteomes" id="UP001610563"/>
    </source>
</evidence>
<evidence type="ECO:0000256" key="1">
    <source>
        <dbReference type="SAM" id="MobiDB-lite"/>
    </source>
</evidence>
<sequence>MGPYDAEINDQRRVELVNRIAARLHPNRLVEPGFWAYISLSNIEQLASFADQFDRYFAFSRLSIIEDTSWTKTLRIWTKRDGDAEDKIETTVDAGETDYRAPKYERGDCLQTAPIFPDSLGNAIGQEGQCDLWEMLSVFWSAEQLTRWKSVLAGLGPDATEVPENLFTADPMIRGLWNKGQFAPKPVQLSANRKQLTVEFHWLSHHAYARKRVQTLPPPPRNLDSTDRGTLLFDCRAMEIIRTGHVITLTTEHPDTLPLPSIDLLEMQWVLSRLVALSGAADVSKEELDSPHERSACDSGN</sequence>